<keyword evidence="4" id="KW-1185">Reference proteome</keyword>
<dbReference type="Proteomes" id="UP000006851">
    <property type="component" value="Chromosome"/>
</dbReference>
<dbReference type="KEGG" id="cgo:Corgl_1238"/>
<dbReference type="STRING" id="700015.Corgl_1238"/>
<dbReference type="RefSeq" id="WP_013709083.1">
    <property type="nucleotide sequence ID" value="NC_015389.1"/>
</dbReference>
<evidence type="ECO:0000256" key="2">
    <source>
        <dbReference type="HAMAP-Rule" id="MF_00489"/>
    </source>
</evidence>
<reference evidence="4" key="1">
    <citation type="journal article" date="2013" name="Stand. Genomic Sci.">
        <title>Complete genome sequence of Coriobacterium glomerans type strain (PW2(T)) from the midgut of Pyrrhocoris apterus L. (red soldier bug).</title>
        <authorList>
            <person name="Stackebrandt E."/>
            <person name="Zeytun A."/>
            <person name="Lapidus A."/>
            <person name="Nolan M."/>
            <person name="Lucas S."/>
            <person name="Hammon N."/>
            <person name="Deshpande S."/>
            <person name="Cheng J.F."/>
            <person name="Tapia R."/>
            <person name="Goodwin L.A."/>
            <person name="Pitluck S."/>
            <person name="Liolios K."/>
            <person name="Pagani I."/>
            <person name="Ivanova N."/>
            <person name="Mavromatis K."/>
            <person name="Mikhailova N."/>
            <person name="Huntemann M."/>
            <person name="Pati A."/>
            <person name="Chen A."/>
            <person name="Palaniappan K."/>
            <person name="Chang Y.J."/>
            <person name="Land M."/>
            <person name="Hauser L."/>
            <person name="Rohde M."/>
            <person name="Pukall R."/>
            <person name="Goker M."/>
            <person name="Detter J.C."/>
            <person name="Woyke T."/>
            <person name="Bristow J."/>
            <person name="Eisen J.A."/>
            <person name="Markowitz V."/>
            <person name="Hugenholtz P."/>
            <person name="Kyrpides N.C."/>
            <person name="Klenk H.P."/>
        </authorList>
    </citation>
    <scope>NUCLEOTIDE SEQUENCE</scope>
    <source>
        <strain evidence="4">ATCC 49209 / DSM 20642 / JCM 10262 / PW2</strain>
    </source>
</reference>
<dbReference type="AlphaFoldDB" id="F2N8F7"/>
<protein>
    <recommendedName>
        <fullName evidence="2">UPF0178 protein Corgl_1238</fullName>
    </recommendedName>
</protein>
<dbReference type="Pfam" id="PF02639">
    <property type="entry name" value="DUF188"/>
    <property type="match status" value="1"/>
</dbReference>
<evidence type="ECO:0000313" key="4">
    <source>
        <dbReference type="Proteomes" id="UP000006851"/>
    </source>
</evidence>
<dbReference type="EMBL" id="CP002628">
    <property type="protein sequence ID" value="AEB07340.1"/>
    <property type="molecule type" value="Genomic_DNA"/>
</dbReference>
<organism evidence="3 4">
    <name type="scientific">Coriobacterium glomerans (strain ATCC 49209 / DSM 20642 / JCM 10262 / PW2)</name>
    <dbReference type="NCBI Taxonomy" id="700015"/>
    <lineage>
        <taxon>Bacteria</taxon>
        <taxon>Bacillati</taxon>
        <taxon>Actinomycetota</taxon>
        <taxon>Coriobacteriia</taxon>
        <taxon>Coriobacteriales</taxon>
        <taxon>Coriobacteriaceae</taxon>
        <taxon>Coriobacterium</taxon>
    </lineage>
</organism>
<comment type="similarity">
    <text evidence="1 2">Belongs to the UPF0178 family.</text>
</comment>
<dbReference type="eggNOG" id="COG1671">
    <property type="taxonomic scope" value="Bacteria"/>
</dbReference>
<sequence>MPPTLYIDADACPVTREALACARKARVRTVIAGNTTQNLARQIRRDDPREVGRARGRDATHTGFWVEILEVSVGADSADFAIIELLEPGDVVVTQDIGLAGMVLGRGAAAIGVRGRIYQKATIDIDLLIRHEEKKVRRTGGRTKGPAPFTEDDRRRFTQNLTRLLRDDTQQA</sequence>
<dbReference type="PANTHER" id="PTHR35146">
    <property type="entry name" value="UPF0178 PROTEIN YAII"/>
    <property type="match status" value="1"/>
</dbReference>
<accession>F2N8F7</accession>
<evidence type="ECO:0000313" key="3">
    <source>
        <dbReference type="EMBL" id="AEB07340.1"/>
    </source>
</evidence>
<dbReference type="OrthoDB" id="9798918at2"/>
<dbReference type="InterPro" id="IPR003791">
    <property type="entry name" value="UPF0178"/>
</dbReference>
<proteinExistence type="inferred from homology"/>
<dbReference type="PANTHER" id="PTHR35146:SF1">
    <property type="entry name" value="UPF0178 PROTEIN YAII"/>
    <property type="match status" value="1"/>
</dbReference>
<name>F2N8F7_CORGP</name>
<gene>
    <name evidence="3" type="ordered locus">Corgl_1238</name>
</gene>
<evidence type="ECO:0000256" key="1">
    <source>
        <dbReference type="ARBA" id="ARBA00008522"/>
    </source>
</evidence>
<dbReference type="HOGENOM" id="CLU_106619_0_0_11"/>
<dbReference type="HAMAP" id="MF_00489">
    <property type="entry name" value="UPF0178"/>
    <property type="match status" value="1"/>
</dbReference>